<dbReference type="SMART" id="SM00116">
    <property type="entry name" value="CBS"/>
    <property type="match status" value="2"/>
</dbReference>
<dbReference type="SUPFAM" id="SSF161093">
    <property type="entry name" value="MgtE membrane domain-like"/>
    <property type="match status" value="1"/>
</dbReference>
<sequence length="454" mass="50324">MYNPLLLPEVREMLDSGDDAGLIEFCTALHPGVVAEVIEGLSNEDIWRVLSHCDVNSRVQIFTFFDLPKQEDLVTTTDRKRVSALLEEMAPDDRVDLLERLDPKHVDLLLPLIAQAERSDIRKLLSYPENSAGSIMTTEYASLPQEITVEESLRRLRRIAPDRETIYYVYVLDDQRHLHGFVSLRQLILAKPEAIVADIMDHDVISVNVSDDQEDVASMLGRYDLLAIPVVDDHNCLVGIITHDDVIDVIQEEATEDAHRAGAVEPLEDSYLSTPILTITWKRGIWLLFLFTVAQGISVVVDSYKEISEHVEWMGTFIALVIATGGNAGSQSAALVIRTLALGEAGPSDWLRIAAREAAMGLMFAVVLSTLGFFPAWGLQGWDAAIIVSATVAIMVMWGSMIGAMLPIVFKKIGMDPALISNPLVAAIVDFTGILVYYEFAQFWLTPVVETLPH</sequence>
<evidence type="ECO:0000256" key="5">
    <source>
        <dbReference type="ARBA" id="ARBA00022842"/>
    </source>
</evidence>
<feature type="transmembrane region" description="Helical" evidence="9">
    <location>
        <begin position="384"/>
        <end position="406"/>
    </location>
</feature>
<dbReference type="Gene3D" id="1.25.60.10">
    <property type="entry name" value="MgtE N-terminal domain-like"/>
    <property type="match status" value="1"/>
</dbReference>
<comment type="function">
    <text evidence="9">Acts as a magnesium transporter.</text>
</comment>
<dbReference type="SUPFAM" id="SSF158791">
    <property type="entry name" value="MgtE N-terminal domain-like"/>
    <property type="match status" value="1"/>
</dbReference>
<dbReference type="PANTHER" id="PTHR43773">
    <property type="entry name" value="MAGNESIUM TRANSPORTER MGTE"/>
    <property type="match status" value="1"/>
</dbReference>
<dbReference type="AlphaFoldDB" id="A0A5C6BK71"/>
<dbReference type="GO" id="GO:0005886">
    <property type="term" value="C:plasma membrane"/>
    <property type="evidence" value="ECO:0007669"/>
    <property type="project" value="UniProtKB-SubCell"/>
</dbReference>
<name>A0A5C6BK71_9PLAN</name>
<dbReference type="GO" id="GO:0015095">
    <property type="term" value="F:magnesium ion transmembrane transporter activity"/>
    <property type="evidence" value="ECO:0007669"/>
    <property type="project" value="UniProtKB-UniRule"/>
</dbReference>
<evidence type="ECO:0000256" key="4">
    <source>
        <dbReference type="ARBA" id="ARBA00022692"/>
    </source>
</evidence>
<keyword evidence="12" id="KW-1185">Reference proteome</keyword>
<dbReference type="InterPro" id="IPR046342">
    <property type="entry name" value="CBS_dom_sf"/>
</dbReference>
<keyword evidence="7 9" id="KW-0472">Membrane</keyword>
<evidence type="ECO:0000256" key="2">
    <source>
        <dbReference type="ARBA" id="ARBA00009749"/>
    </source>
</evidence>
<evidence type="ECO:0000259" key="10">
    <source>
        <dbReference type="PROSITE" id="PS51371"/>
    </source>
</evidence>
<protein>
    <recommendedName>
        <fullName evidence="9">Magnesium transporter MgtE</fullName>
    </recommendedName>
</protein>
<evidence type="ECO:0000256" key="1">
    <source>
        <dbReference type="ARBA" id="ARBA00004141"/>
    </source>
</evidence>
<dbReference type="InterPro" id="IPR006668">
    <property type="entry name" value="Mg_transptr_MgtE_intracell_dom"/>
</dbReference>
<comment type="caution">
    <text evidence="11">The sequence shown here is derived from an EMBL/GenBank/DDBJ whole genome shotgun (WGS) entry which is preliminary data.</text>
</comment>
<feature type="transmembrane region" description="Helical" evidence="9">
    <location>
        <begin position="284"/>
        <end position="301"/>
    </location>
</feature>
<comment type="subunit">
    <text evidence="9">Homodimer.</text>
</comment>
<dbReference type="InterPro" id="IPR038076">
    <property type="entry name" value="MgtE_N_sf"/>
</dbReference>
<dbReference type="NCBIfam" id="TIGR00400">
    <property type="entry name" value="mgtE"/>
    <property type="match status" value="1"/>
</dbReference>
<comment type="similarity">
    <text evidence="2 9">Belongs to the SLC41A transporter family.</text>
</comment>
<dbReference type="InterPro" id="IPR036739">
    <property type="entry name" value="SLC41_membr_dom_sf"/>
</dbReference>
<keyword evidence="8" id="KW-0129">CBS domain</keyword>
<keyword evidence="5 9" id="KW-0460">Magnesium</keyword>
<reference evidence="11 12" key="1">
    <citation type="submission" date="2019-02" db="EMBL/GenBank/DDBJ databases">
        <title>Deep-cultivation of Planctomycetes and their phenomic and genomic characterization uncovers novel biology.</title>
        <authorList>
            <person name="Wiegand S."/>
            <person name="Jogler M."/>
            <person name="Boedeker C."/>
            <person name="Pinto D."/>
            <person name="Vollmers J."/>
            <person name="Rivas-Marin E."/>
            <person name="Kohn T."/>
            <person name="Peeters S.H."/>
            <person name="Heuer A."/>
            <person name="Rast P."/>
            <person name="Oberbeckmann S."/>
            <person name="Bunk B."/>
            <person name="Jeske O."/>
            <person name="Meyerdierks A."/>
            <person name="Storesund J.E."/>
            <person name="Kallscheuer N."/>
            <person name="Luecker S."/>
            <person name="Lage O.M."/>
            <person name="Pohl T."/>
            <person name="Merkel B.J."/>
            <person name="Hornburger P."/>
            <person name="Mueller R.-W."/>
            <person name="Bruemmer F."/>
            <person name="Labrenz M."/>
            <person name="Spormann A.M."/>
            <person name="Op Den Camp H."/>
            <person name="Overmann J."/>
            <person name="Amann R."/>
            <person name="Jetten M.S.M."/>
            <person name="Mascher T."/>
            <person name="Medema M.H."/>
            <person name="Devos D.P."/>
            <person name="Kaster A.-K."/>
            <person name="Ovreas L."/>
            <person name="Rohde M."/>
            <person name="Galperin M.Y."/>
            <person name="Jogler C."/>
        </authorList>
    </citation>
    <scope>NUCLEOTIDE SEQUENCE [LARGE SCALE GENOMIC DNA]</scope>
    <source>
        <strain evidence="11 12">CA54</strain>
    </source>
</reference>
<evidence type="ECO:0000256" key="3">
    <source>
        <dbReference type="ARBA" id="ARBA00022448"/>
    </source>
</evidence>
<feature type="transmembrane region" description="Helical" evidence="9">
    <location>
        <begin position="418"/>
        <end position="438"/>
    </location>
</feature>
<gene>
    <name evidence="11" type="ORF">CA54_12090</name>
</gene>
<comment type="subcellular location">
    <subcellularLocation>
        <location evidence="9">Cell membrane</location>
        <topology evidence="9">Multi-pass membrane protein</topology>
    </subcellularLocation>
    <subcellularLocation>
        <location evidence="1">Membrane</location>
        <topology evidence="1">Multi-pass membrane protein</topology>
    </subcellularLocation>
</comment>
<dbReference type="Proteomes" id="UP000320735">
    <property type="component" value="Unassembled WGS sequence"/>
</dbReference>
<feature type="transmembrane region" description="Helical" evidence="9">
    <location>
        <begin position="358"/>
        <end position="378"/>
    </location>
</feature>
<dbReference type="EMBL" id="SJPP01000001">
    <property type="protein sequence ID" value="TWU12385.1"/>
    <property type="molecule type" value="Genomic_DNA"/>
</dbReference>
<keyword evidence="9" id="KW-1003">Cell membrane</keyword>
<dbReference type="CDD" id="cd04606">
    <property type="entry name" value="CBS_pair_Mg_transporter"/>
    <property type="match status" value="1"/>
</dbReference>
<dbReference type="Gene3D" id="1.10.357.20">
    <property type="entry name" value="SLC41 divalent cation transporters, integral membrane domain"/>
    <property type="match status" value="1"/>
</dbReference>
<evidence type="ECO:0000313" key="12">
    <source>
        <dbReference type="Proteomes" id="UP000320735"/>
    </source>
</evidence>
<dbReference type="Gene3D" id="3.10.580.10">
    <property type="entry name" value="CBS-domain"/>
    <property type="match status" value="1"/>
</dbReference>
<feature type="domain" description="CBS" evidence="10">
    <location>
        <begin position="200"/>
        <end position="256"/>
    </location>
</feature>
<keyword evidence="6 9" id="KW-1133">Transmembrane helix</keyword>
<dbReference type="Pfam" id="PF01769">
    <property type="entry name" value="MgtE"/>
    <property type="match status" value="1"/>
</dbReference>
<dbReference type="PANTHER" id="PTHR43773:SF1">
    <property type="entry name" value="MAGNESIUM TRANSPORTER MGTE"/>
    <property type="match status" value="1"/>
</dbReference>
<dbReference type="OrthoDB" id="9790355at2"/>
<dbReference type="Pfam" id="PF00571">
    <property type="entry name" value="CBS"/>
    <property type="match status" value="2"/>
</dbReference>
<dbReference type="PROSITE" id="PS51371">
    <property type="entry name" value="CBS"/>
    <property type="match status" value="2"/>
</dbReference>
<dbReference type="SMART" id="SM00924">
    <property type="entry name" value="MgtE_N"/>
    <property type="match status" value="1"/>
</dbReference>
<dbReference type="SUPFAM" id="SSF54631">
    <property type="entry name" value="CBS-domain pair"/>
    <property type="match status" value="1"/>
</dbReference>
<comment type="caution">
    <text evidence="9">Lacks conserved residue(s) required for the propagation of feature annotation.</text>
</comment>
<evidence type="ECO:0000256" key="7">
    <source>
        <dbReference type="ARBA" id="ARBA00023136"/>
    </source>
</evidence>
<keyword evidence="3 9" id="KW-0813">Transport</keyword>
<dbReference type="InterPro" id="IPR000644">
    <property type="entry name" value="CBS_dom"/>
</dbReference>
<dbReference type="InterPro" id="IPR006669">
    <property type="entry name" value="MgtE_transporter"/>
</dbReference>
<evidence type="ECO:0000256" key="6">
    <source>
        <dbReference type="ARBA" id="ARBA00022989"/>
    </source>
</evidence>
<keyword evidence="4 9" id="KW-0812">Transmembrane</keyword>
<keyword evidence="9" id="KW-0479">Metal-binding</keyword>
<accession>A0A5C6BK71</accession>
<organism evidence="11 12">
    <name type="scientific">Symmachiella macrocystis</name>
    <dbReference type="NCBI Taxonomy" id="2527985"/>
    <lineage>
        <taxon>Bacteria</taxon>
        <taxon>Pseudomonadati</taxon>
        <taxon>Planctomycetota</taxon>
        <taxon>Planctomycetia</taxon>
        <taxon>Planctomycetales</taxon>
        <taxon>Planctomycetaceae</taxon>
        <taxon>Symmachiella</taxon>
    </lineage>
</organism>
<dbReference type="GO" id="GO:0046872">
    <property type="term" value="F:metal ion binding"/>
    <property type="evidence" value="ECO:0007669"/>
    <property type="project" value="UniProtKB-KW"/>
</dbReference>
<evidence type="ECO:0000313" key="11">
    <source>
        <dbReference type="EMBL" id="TWU12385.1"/>
    </source>
</evidence>
<dbReference type="InterPro" id="IPR006667">
    <property type="entry name" value="SLC41_membr_dom"/>
</dbReference>
<proteinExistence type="inferred from homology"/>
<feature type="domain" description="CBS" evidence="10">
    <location>
        <begin position="136"/>
        <end position="199"/>
    </location>
</feature>
<dbReference type="Pfam" id="PF03448">
    <property type="entry name" value="MgtE_N"/>
    <property type="match status" value="1"/>
</dbReference>
<evidence type="ECO:0000256" key="9">
    <source>
        <dbReference type="RuleBase" id="RU362011"/>
    </source>
</evidence>
<dbReference type="RefSeq" id="WP_146369865.1">
    <property type="nucleotide sequence ID" value="NZ_SJPP01000001.1"/>
</dbReference>
<evidence type="ECO:0000256" key="8">
    <source>
        <dbReference type="PROSITE-ProRule" id="PRU00703"/>
    </source>
</evidence>